<reference evidence="1 2" key="1">
    <citation type="submission" date="2016-11" db="EMBL/GenBank/DDBJ databases">
        <authorList>
            <person name="Jaros S."/>
            <person name="Januszkiewicz K."/>
            <person name="Wedrychowicz H."/>
        </authorList>
    </citation>
    <scope>NUCLEOTIDE SEQUENCE [LARGE SCALE GENOMIC DNA]</scope>
    <source>
        <strain evidence="1 2">GAS138</strain>
    </source>
</reference>
<dbReference type="AlphaFoldDB" id="A0A1M5NE87"/>
<dbReference type="RefSeq" id="WP_154072228.1">
    <property type="nucleotide sequence ID" value="NZ_LT670817.1"/>
</dbReference>
<evidence type="ECO:0000313" key="1">
    <source>
        <dbReference type="EMBL" id="SHG87828.1"/>
    </source>
</evidence>
<accession>A0A1M5NE87</accession>
<dbReference type="Proteomes" id="UP000189796">
    <property type="component" value="Chromosome I"/>
</dbReference>
<dbReference type="EMBL" id="LT670817">
    <property type="protein sequence ID" value="SHG87828.1"/>
    <property type="molecule type" value="Genomic_DNA"/>
</dbReference>
<gene>
    <name evidence="1" type="ORF">SAMN05443248_2959</name>
</gene>
<name>A0A1M5NE87_9BRAD</name>
<evidence type="ECO:0000313" key="2">
    <source>
        <dbReference type="Proteomes" id="UP000189796"/>
    </source>
</evidence>
<organism evidence="1 2">
    <name type="scientific">Bradyrhizobium erythrophlei</name>
    <dbReference type="NCBI Taxonomy" id="1437360"/>
    <lineage>
        <taxon>Bacteria</taxon>
        <taxon>Pseudomonadati</taxon>
        <taxon>Pseudomonadota</taxon>
        <taxon>Alphaproteobacteria</taxon>
        <taxon>Hyphomicrobiales</taxon>
        <taxon>Nitrobacteraceae</taxon>
        <taxon>Bradyrhizobium</taxon>
    </lineage>
</organism>
<protein>
    <submittedName>
        <fullName evidence="1">Uncharacterized protein</fullName>
    </submittedName>
</protein>
<sequence>MTTDTELVQKTNTRVWVLVIDHKHGTTVTAHPSRAAADGAVHDHCDEWWDHEFGAETRPADDELVSRYWEKMSERGEEWHVIEECVVR</sequence>
<proteinExistence type="predicted"/>
<dbReference type="OrthoDB" id="7778344at2"/>